<proteinExistence type="predicted"/>
<comment type="caution">
    <text evidence="1">The sequence shown here is derived from an EMBL/GenBank/DDBJ whole genome shotgun (WGS) entry which is preliminary data.</text>
</comment>
<dbReference type="Proteomes" id="UP000235914">
    <property type="component" value="Unassembled WGS sequence"/>
</dbReference>
<evidence type="ECO:0000313" key="1">
    <source>
        <dbReference type="EMBL" id="PNC57084.1"/>
    </source>
</evidence>
<dbReference type="EMBL" id="PJKN01000002">
    <property type="protein sequence ID" value="PNC57084.1"/>
    <property type="molecule type" value="Genomic_DNA"/>
</dbReference>
<sequence length="79" mass="8391">MTAGRHYGINGCGCKSFVGNVDAAVAAGRTTLNSGEKRTKRGEGCVPEEESGSRRKGLFRGVHALNFREEGLFAFANSV</sequence>
<evidence type="ECO:0000313" key="2">
    <source>
        <dbReference type="Proteomes" id="UP000235914"/>
    </source>
</evidence>
<name>A0AAP8NNP6_9BACT</name>
<gene>
    <name evidence="1" type="ORF">CXU09_05835</name>
</gene>
<organism evidence="1 2">
    <name type="scientific">Akkermansia muciniphila</name>
    <dbReference type="NCBI Taxonomy" id="239935"/>
    <lineage>
        <taxon>Bacteria</taxon>
        <taxon>Pseudomonadati</taxon>
        <taxon>Verrucomicrobiota</taxon>
        <taxon>Verrucomicrobiia</taxon>
        <taxon>Verrucomicrobiales</taxon>
        <taxon>Akkermansiaceae</taxon>
        <taxon>Akkermansia</taxon>
    </lineage>
</organism>
<accession>A0AAP8NNP6</accession>
<protein>
    <submittedName>
        <fullName evidence="1">Uncharacterized protein</fullName>
    </submittedName>
</protein>
<reference evidence="1 2" key="1">
    <citation type="journal article" date="2017" name="BMC Genomics">
        <title>Genome sequencing of 39 Akkermansia muciniphila isolates reveals its population structure, genomic and functional diverisity, and global distribution in mammalian gut microbiotas.</title>
        <authorList>
            <person name="Guo X."/>
            <person name="Li S."/>
            <person name="Zhang J."/>
            <person name="Wu F."/>
            <person name="Li X."/>
            <person name="Wu D."/>
            <person name="Zhang M."/>
            <person name="Ou Z."/>
            <person name="Jie Z."/>
            <person name="Yan Q."/>
            <person name="Li P."/>
            <person name="Yi J."/>
            <person name="Peng Y."/>
        </authorList>
    </citation>
    <scope>NUCLEOTIDE SEQUENCE [LARGE SCALE GENOMIC DNA]</scope>
    <source>
        <strain evidence="1 2">GP43</strain>
    </source>
</reference>
<dbReference type="AlphaFoldDB" id="A0AAP8NNP6"/>